<evidence type="ECO:0000313" key="2">
    <source>
        <dbReference type="Proteomes" id="UP000587527"/>
    </source>
</evidence>
<dbReference type="AlphaFoldDB" id="A0A841BM65"/>
<accession>A0A841BM65</accession>
<gene>
    <name evidence="1" type="ORF">F4553_001442</name>
</gene>
<dbReference type="Proteomes" id="UP000587527">
    <property type="component" value="Unassembled WGS sequence"/>
</dbReference>
<comment type="caution">
    <text evidence="1">The sequence shown here is derived from an EMBL/GenBank/DDBJ whole genome shotgun (WGS) entry which is preliminary data.</text>
</comment>
<proteinExistence type="predicted"/>
<reference evidence="1 2" key="1">
    <citation type="submission" date="2020-08" db="EMBL/GenBank/DDBJ databases">
        <title>Sequencing the genomes of 1000 actinobacteria strains.</title>
        <authorList>
            <person name="Klenk H.-P."/>
        </authorList>
    </citation>
    <scope>NUCLEOTIDE SEQUENCE [LARGE SCALE GENOMIC DNA]</scope>
    <source>
        <strain evidence="1 2">DSM 45362</strain>
    </source>
</reference>
<keyword evidence="2" id="KW-1185">Reference proteome</keyword>
<sequence>MTAFSAALIFPSMAGCYLLGGVDHVTEVSGLGGDPLLHLYLVDVDHPSDVLVGDLVLLAGETGQQLKQQGLVVGVTASAWMTSHATHSISCGCRVRRISVSATSITLASFRNTLRAYLPAAFVVHWFATIVALRAGACW</sequence>
<evidence type="ECO:0000313" key="1">
    <source>
        <dbReference type="EMBL" id="MBB5868063.1"/>
    </source>
</evidence>
<dbReference type="RefSeq" id="WP_184833716.1">
    <property type="nucleotide sequence ID" value="NZ_JACHMN010000002.1"/>
</dbReference>
<name>A0A841BM65_9ACTN</name>
<dbReference type="EMBL" id="JACHMN010000002">
    <property type="protein sequence ID" value="MBB5868063.1"/>
    <property type="molecule type" value="Genomic_DNA"/>
</dbReference>
<organism evidence="1 2">
    <name type="scientific">Allocatelliglobosispora scoriae</name>
    <dbReference type="NCBI Taxonomy" id="643052"/>
    <lineage>
        <taxon>Bacteria</taxon>
        <taxon>Bacillati</taxon>
        <taxon>Actinomycetota</taxon>
        <taxon>Actinomycetes</taxon>
        <taxon>Micromonosporales</taxon>
        <taxon>Micromonosporaceae</taxon>
        <taxon>Allocatelliglobosispora</taxon>
    </lineage>
</organism>
<protein>
    <submittedName>
        <fullName evidence="1">Uncharacterized protein</fullName>
    </submittedName>
</protein>